<feature type="compositionally biased region" description="Basic and acidic residues" evidence="1">
    <location>
        <begin position="428"/>
        <end position="448"/>
    </location>
</feature>
<feature type="region of interest" description="Disordered" evidence="1">
    <location>
        <begin position="422"/>
        <end position="495"/>
    </location>
</feature>
<dbReference type="SMART" id="SM00028">
    <property type="entry name" value="TPR"/>
    <property type="match status" value="5"/>
</dbReference>
<accession>A0A553MYA6</accession>
<evidence type="ECO:0000256" key="1">
    <source>
        <dbReference type="SAM" id="MobiDB-lite"/>
    </source>
</evidence>
<organism evidence="2 3">
    <name type="scientific">Danionella cerebrum</name>
    <dbReference type="NCBI Taxonomy" id="2873325"/>
    <lineage>
        <taxon>Eukaryota</taxon>
        <taxon>Metazoa</taxon>
        <taxon>Chordata</taxon>
        <taxon>Craniata</taxon>
        <taxon>Vertebrata</taxon>
        <taxon>Euteleostomi</taxon>
        <taxon>Actinopterygii</taxon>
        <taxon>Neopterygii</taxon>
        <taxon>Teleostei</taxon>
        <taxon>Ostariophysi</taxon>
        <taxon>Cypriniformes</taxon>
        <taxon>Danionidae</taxon>
        <taxon>Danioninae</taxon>
        <taxon>Danionella</taxon>
    </lineage>
</organism>
<dbReference type="InterPro" id="IPR011990">
    <property type="entry name" value="TPR-like_helical_dom_sf"/>
</dbReference>
<name>A0A553MYA6_9TELE</name>
<dbReference type="InterPro" id="IPR024812">
    <property type="entry name" value="TPR_24"/>
</dbReference>
<feature type="compositionally biased region" description="Polar residues" evidence="1">
    <location>
        <begin position="468"/>
        <end position="478"/>
    </location>
</feature>
<dbReference type="PANTHER" id="PTHR47050">
    <property type="entry name" value="TETRATRICOPEPTIDE REPEAT PROTEIN 24"/>
    <property type="match status" value="1"/>
</dbReference>
<sequence>MASDGSPSRDTPEKQKRKKKQKQRVEDDEEGRSSDGAEVRLDDDDDDDADEEKRLEKFAEEDIQRLTAAGHAALQSGDNHAAVKHFRSAYSYASKLGTRRVSKTCALNLGAAYVEAGNAEKGLRVLQRQGSSGRVADLQFNLGTALEALADAMEFEEAVRSLLRAGESYSSSGNPTEAALALRDAGKVMLQCGRDSSEEILNVLTNSLELSMRITHSETRGRILNTLGLLFSQMSLSSEAVECFQQALPLLSGNTQTLAVVLQNLGATHNTLGEFQKALSYHKEAAQLYGSLGRRAAQGRCFSNLGFALMELAEIEEARESYTHSLLAFKDSVCEALGAIRLQMREPEKAVVHFQEALGLLSRCQDVSSSVQERLVNKLSEALQHKLILQQRKAVAQRRHSQRLPGAAMRRPDVLIGRREMMNSGGNTHDRNQVSTEFHSEEPEKEDYSNTLPEANRNLNNTHDETDTGQQVISSQPENGPGEPSVECGKQMNGTLPLVSGTVTPPPGRHKATPPQRTLKSRFCTVM</sequence>
<dbReference type="Pfam" id="PF13374">
    <property type="entry name" value="TPR_10"/>
    <property type="match status" value="1"/>
</dbReference>
<dbReference type="AlphaFoldDB" id="A0A553MYA6"/>
<dbReference type="PANTHER" id="PTHR47050:SF1">
    <property type="entry name" value="TETRATRICOPEPTIDE REPEAT PROTEIN 24-LIKE"/>
    <property type="match status" value="1"/>
</dbReference>
<evidence type="ECO:0000313" key="2">
    <source>
        <dbReference type="EMBL" id="TRY58171.1"/>
    </source>
</evidence>
<reference evidence="2 3" key="1">
    <citation type="journal article" date="2019" name="Sci. Data">
        <title>Hybrid genome assembly and annotation of Danionella translucida.</title>
        <authorList>
            <person name="Kadobianskyi M."/>
            <person name="Schulze L."/>
            <person name="Schuelke M."/>
            <person name="Judkewitz B."/>
        </authorList>
    </citation>
    <scope>NUCLEOTIDE SEQUENCE [LARGE SCALE GENOMIC DNA]</scope>
    <source>
        <strain evidence="2 3">Bolton</strain>
    </source>
</reference>
<feature type="region of interest" description="Disordered" evidence="1">
    <location>
        <begin position="1"/>
        <end position="51"/>
    </location>
</feature>
<feature type="compositionally biased region" description="Acidic residues" evidence="1">
    <location>
        <begin position="41"/>
        <end position="50"/>
    </location>
</feature>
<protein>
    <submittedName>
        <fullName evidence="2">Uncharacterized protein</fullName>
    </submittedName>
</protein>
<proteinExistence type="predicted"/>
<comment type="caution">
    <text evidence="2">The sequence shown here is derived from an EMBL/GenBank/DDBJ whole genome shotgun (WGS) entry which is preliminary data.</text>
</comment>
<dbReference type="SUPFAM" id="SSF48452">
    <property type="entry name" value="TPR-like"/>
    <property type="match status" value="2"/>
</dbReference>
<dbReference type="Gene3D" id="1.25.40.10">
    <property type="entry name" value="Tetratricopeptide repeat domain"/>
    <property type="match status" value="1"/>
</dbReference>
<feature type="compositionally biased region" description="Polar residues" evidence="1">
    <location>
        <begin position="449"/>
        <end position="461"/>
    </location>
</feature>
<evidence type="ECO:0000313" key="3">
    <source>
        <dbReference type="Proteomes" id="UP000316079"/>
    </source>
</evidence>
<keyword evidence="3" id="KW-1185">Reference proteome</keyword>
<dbReference type="STRING" id="623744.A0A553MYA6"/>
<gene>
    <name evidence="2" type="ORF">DNTS_007131</name>
</gene>
<dbReference type="Proteomes" id="UP000316079">
    <property type="component" value="Unassembled WGS sequence"/>
</dbReference>
<dbReference type="InterPro" id="IPR019734">
    <property type="entry name" value="TPR_rpt"/>
</dbReference>
<dbReference type="EMBL" id="SRMA01027203">
    <property type="protein sequence ID" value="TRY58171.1"/>
    <property type="molecule type" value="Genomic_DNA"/>
</dbReference>
<dbReference type="OrthoDB" id="9991614at2759"/>
<feature type="compositionally biased region" description="Basic and acidic residues" evidence="1">
    <location>
        <begin position="31"/>
        <end position="40"/>
    </location>
</feature>